<dbReference type="OrthoDB" id="2299233at2"/>
<evidence type="ECO:0000313" key="1">
    <source>
        <dbReference type="EMBL" id="KRN04940.1"/>
    </source>
</evidence>
<dbReference type="Proteomes" id="UP000050898">
    <property type="component" value="Unassembled WGS sequence"/>
</dbReference>
<name>J0KZW2_9LACO</name>
<reference evidence="1 2" key="1">
    <citation type="journal article" date="2015" name="Genome Announc.">
        <title>Expanding the biotechnology potential of lactobacilli through comparative genomics of 213 strains and associated genera.</title>
        <authorList>
            <person name="Sun Z."/>
            <person name="Harris H.M."/>
            <person name="McCann A."/>
            <person name="Guo C."/>
            <person name="Argimon S."/>
            <person name="Zhang W."/>
            <person name="Yang X."/>
            <person name="Jeffery I.B."/>
            <person name="Cooney J.C."/>
            <person name="Kagawa T.F."/>
            <person name="Liu W."/>
            <person name="Song Y."/>
            <person name="Salvetti E."/>
            <person name="Wrobel A."/>
            <person name="Rasinkangas P."/>
            <person name="Parkhill J."/>
            <person name="Rea M.C."/>
            <person name="O'Sullivan O."/>
            <person name="Ritari J."/>
            <person name="Douillard F.P."/>
            <person name="Paul Ross R."/>
            <person name="Yang R."/>
            <person name="Briner A.E."/>
            <person name="Felis G.E."/>
            <person name="de Vos W.M."/>
            <person name="Barrangou R."/>
            <person name="Klaenhammer T.R."/>
            <person name="Caufield P.W."/>
            <person name="Cui Y."/>
            <person name="Zhang H."/>
            <person name="O'Toole P.W."/>
        </authorList>
    </citation>
    <scope>NUCLEOTIDE SEQUENCE [LARGE SCALE GENOMIC DNA]</scope>
    <source>
        <strain evidence="1 2">DSM 20444</strain>
    </source>
</reference>
<accession>J0KZW2</accession>
<protein>
    <submittedName>
        <fullName evidence="1">Uncharacterized protein</fullName>
    </submittedName>
</protein>
<dbReference type="AlphaFoldDB" id="J0KZW2"/>
<proteinExistence type="predicted"/>
<evidence type="ECO:0000313" key="2">
    <source>
        <dbReference type="Proteomes" id="UP000050898"/>
    </source>
</evidence>
<keyword evidence="2" id="KW-1185">Reference proteome</keyword>
<gene>
    <name evidence="1" type="ORF">FD00_GL000376</name>
</gene>
<dbReference type="GeneID" id="98317462"/>
<sequence length="69" mass="8089">MNEIVFFEYSIGAKALDSNLYTYEVDGKEILKIDYPDNNGFVAVHKKNNKIEYIKATYMKFSTKIRKDD</sequence>
<comment type="caution">
    <text evidence="1">The sequence shown here is derived from an EMBL/GenBank/DDBJ whole genome shotgun (WGS) entry which is preliminary data.</text>
</comment>
<dbReference type="PATRIC" id="fig|1046596.6.peg.389"/>
<organism evidence="1 2">
    <name type="scientific">Liquorilactobacillus mali KCTC 3596 = DSM 20444</name>
    <dbReference type="NCBI Taxonomy" id="1046596"/>
    <lineage>
        <taxon>Bacteria</taxon>
        <taxon>Bacillati</taxon>
        <taxon>Bacillota</taxon>
        <taxon>Bacilli</taxon>
        <taxon>Lactobacillales</taxon>
        <taxon>Lactobacillaceae</taxon>
        <taxon>Liquorilactobacillus</taxon>
    </lineage>
</organism>
<dbReference type="RefSeq" id="WP_003688692.1">
    <property type="nucleotide sequence ID" value="NZ_AKKT01000065.1"/>
</dbReference>
<dbReference type="EMBL" id="AYYH01000121">
    <property type="protein sequence ID" value="KRN04940.1"/>
    <property type="molecule type" value="Genomic_DNA"/>
</dbReference>